<dbReference type="GO" id="GO:0000150">
    <property type="term" value="F:DNA strand exchange activity"/>
    <property type="evidence" value="ECO:0007669"/>
    <property type="project" value="InterPro"/>
</dbReference>
<dbReference type="CDD" id="cd00338">
    <property type="entry name" value="Ser_Recombinase"/>
    <property type="match status" value="1"/>
</dbReference>
<dbReference type="Pfam" id="PF13408">
    <property type="entry name" value="Zn_ribbon_recom"/>
    <property type="match status" value="1"/>
</dbReference>
<protein>
    <submittedName>
        <fullName evidence="4">Site-specific DNA recombinase</fullName>
    </submittedName>
</protein>
<evidence type="ECO:0000256" key="1">
    <source>
        <dbReference type="SAM" id="Coils"/>
    </source>
</evidence>
<sequence>MARTITMIPATVTSRFSNLAVSVPKRRRVAGYARVSTEKEEQQSSYEAQVDYYTKYIKERPDWDFVFVYTDEGISATNTKKRDGFNQMIKDALDGKIDLIITKSVSRFARNTVDSLTAVRKLKAANIEIYFEKENIWTFDAKGELLITIMSSLAQEESRSISENVTWGWRKRIADGKVSMSYGQFLGYEKGADGTPQIVPEEAKIVQLIYAMFLQGKTPTGIAKHLTAQGIPTPGGKERWQCNVVESILTNEKYKGDALLQKTFTTDFLTKKMKPNEGEVPQFYVTDSHDGIIDAEDFDMVQAEFARRKALGRSYNCKSCFSAKLVCSDCGGFYGSKVWHSTDKYRRVIWQCNNKFKKGEKCATPHLTEDEIKERFIRAWNDMQDITDEVISECRLALADLFDSAAIDDELAARNAEAEVLIEMNRKHIAENASAAQDQKAYKKRQEDLVSKYNAVVNRIDELKAEMEKRKIQRTVLTAFIDTMEQQHGILAEFDEHLWLAVVEKATVHADGRLVFTLMDGSEIE</sequence>
<keyword evidence="5" id="KW-1185">Reference proteome</keyword>
<dbReference type="SUPFAM" id="SSF53041">
    <property type="entry name" value="Resolvase-like"/>
    <property type="match status" value="1"/>
</dbReference>
<dbReference type="STRING" id="1121950.SAMN02745243_01072"/>
<dbReference type="Proteomes" id="UP000184301">
    <property type="component" value="Unassembled WGS sequence"/>
</dbReference>
<evidence type="ECO:0000313" key="5">
    <source>
        <dbReference type="Proteomes" id="UP000184301"/>
    </source>
</evidence>
<dbReference type="AlphaFoldDB" id="A0A1M6L2N0"/>
<dbReference type="InterPro" id="IPR011109">
    <property type="entry name" value="DNA_bind_recombinase_dom"/>
</dbReference>
<dbReference type="InterPro" id="IPR036162">
    <property type="entry name" value="Resolvase-like_N_sf"/>
</dbReference>
<gene>
    <name evidence="4" type="ORF">SAMN02745243_01072</name>
</gene>
<evidence type="ECO:0000313" key="4">
    <source>
        <dbReference type="EMBL" id="SHJ65394.1"/>
    </source>
</evidence>
<dbReference type="PANTHER" id="PTHR30461:SF23">
    <property type="entry name" value="DNA RECOMBINASE-RELATED"/>
    <property type="match status" value="1"/>
</dbReference>
<keyword evidence="1" id="KW-0175">Coiled coil</keyword>
<dbReference type="OrthoDB" id="9769353at2"/>
<dbReference type="PANTHER" id="PTHR30461">
    <property type="entry name" value="DNA-INVERTASE FROM LAMBDOID PROPHAGE"/>
    <property type="match status" value="1"/>
</dbReference>
<dbReference type="PROSITE" id="PS51736">
    <property type="entry name" value="RECOMBINASES_3"/>
    <property type="match status" value="1"/>
</dbReference>
<evidence type="ECO:0000259" key="3">
    <source>
        <dbReference type="PROSITE" id="PS51737"/>
    </source>
</evidence>
<feature type="domain" description="Resolvase/invertase-type recombinase catalytic" evidence="2">
    <location>
        <begin position="28"/>
        <end position="176"/>
    </location>
</feature>
<dbReference type="Gene3D" id="3.40.50.1390">
    <property type="entry name" value="Resolvase, N-terminal catalytic domain"/>
    <property type="match status" value="1"/>
</dbReference>
<feature type="coiled-coil region" evidence="1">
    <location>
        <begin position="446"/>
        <end position="473"/>
    </location>
</feature>
<dbReference type="EMBL" id="FQZY01000013">
    <property type="protein sequence ID" value="SHJ65394.1"/>
    <property type="molecule type" value="Genomic_DNA"/>
</dbReference>
<dbReference type="SMART" id="SM00857">
    <property type="entry name" value="Resolvase"/>
    <property type="match status" value="1"/>
</dbReference>
<dbReference type="GO" id="GO:0003677">
    <property type="term" value="F:DNA binding"/>
    <property type="evidence" value="ECO:0007669"/>
    <property type="project" value="InterPro"/>
</dbReference>
<dbReference type="InterPro" id="IPR038109">
    <property type="entry name" value="DNA_bind_recomb_sf"/>
</dbReference>
<dbReference type="InterPro" id="IPR006119">
    <property type="entry name" value="Resolv_N"/>
</dbReference>
<name>A0A1M6L2N0_9FIRM</name>
<dbReference type="Gene3D" id="3.90.1750.20">
    <property type="entry name" value="Putative Large Serine Recombinase, Chain B, Domain 2"/>
    <property type="match status" value="1"/>
</dbReference>
<evidence type="ECO:0000259" key="2">
    <source>
        <dbReference type="PROSITE" id="PS51736"/>
    </source>
</evidence>
<dbReference type="Pfam" id="PF07508">
    <property type="entry name" value="Recombinase"/>
    <property type="match status" value="1"/>
</dbReference>
<feature type="domain" description="Recombinase" evidence="3">
    <location>
        <begin position="185"/>
        <end position="311"/>
    </location>
</feature>
<dbReference type="RefSeq" id="WP_073106509.1">
    <property type="nucleotide sequence ID" value="NZ_FQZY01000013.1"/>
</dbReference>
<dbReference type="InterPro" id="IPR025827">
    <property type="entry name" value="Zn_ribbon_recom_dom"/>
</dbReference>
<organism evidence="4 5">
    <name type="scientific">Hespellia stercorisuis DSM 15480</name>
    <dbReference type="NCBI Taxonomy" id="1121950"/>
    <lineage>
        <taxon>Bacteria</taxon>
        <taxon>Bacillati</taxon>
        <taxon>Bacillota</taxon>
        <taxon>Clostridia</taxon>
        <taxon>Lachnospirales</taxon>
        <taxon>Lachnospiraceae</taxon>
        <taxon>Hespellia</taxon>
    </lineage>
</organism>
<accession>A0A1M6L2N0</accession>
<dbReference type="Pfam" id="PF00239">
    <property type="entry name" value="Resolvase"/>
    <property type="match status" value="1"/>
</dbReference>
<dbReference type="PROSITE" id="PS51737">
    <property type="entry name" value="RECOMBINASE_DNA_BIND"/>
    <property type="match status" value="1"/>
</dbReference>
<proteinExistence type="predicted"/>
<reference evidence="4 5" key="1">
    <citation type="submission" date="2016-11" db="EMBL/GenBank/DDBJ databases">
        <authorList>
            <person name="Jaros S."/>
            <person name="Januszkiewicz K."/>
            <person name="Wedrychowicz H."/>
        </authorList>
    </citation>
    <scope>NUCLEOTIDE SEQUENCE [LARGE SCALE GENOMIC DNA]</scope>
    <source>
        <strain evidence="4 5">DSM 15480</strain>
    </source>
</reference>
<dbReference type="InterPro" id="IPR050639">
    <property type="entry name" value="SSR_resolvase"/>
</dbReference>